<reference evidence="2" key="1">
    <citation type="submission" date="2020-05" db="UniProtKB">
        <authorList>
            <consortium name="EnsemblMetazoa"/>
        </authorList>
    </citation>
    <scope>IDENTIFICATION</scope>
    <source>
        <strain evidence="2">TTRI</strain>
    </source>
</reference>
<organism evidence="2 3">
    <name type="scientific">Glossina austeni</name>
    <name type="common">Savannah tsetse fly</name>
    <dbReference type="NCBI Taxonomy" id="7395"/>
    <lineage>
        <taxon>Eukaryota</taxon>
        <taxon>Metazoa</taxon>
        <taxon>Ecdysozoa</taxon>
        <taxon>Arthropoda</taxon>
        <taxon>Hexapoda</taxon>
        <taxon>Insecta</taxon>
        <taxon>Pterygota</taxon>
        <taxon>Neoptera</taxon>
        <taxon>Endopterygota</taxon>
        <taxon>Diptera</taxon>
        <taxon>Brachycera</taxon>
        <taxon>Muscomorpha</taxon>
        <taxon>Hippoboscoidea</taxon>
        <taxon>Glossinidae</taxon>
        <taxon>Glossina</taxon>
    </lineage>
</organism>
<keyword evidence="1" id="KW-0472">Membrane</keyword>
<accession>A0A1A9UFE7</accession>
<dbReference type="EnsemblMetazoa" id="GAUT003139-RA">
    <property type="protein sequence ID" value="GAUT003139-PA"/>
    <property type="gene ID" value="GAUT003139"/>
</dbReference>
<keyword evidence="3" id="KW-1185">Reference proteome</keyword>
<protein>
    <submittedName>
        <fullName evidence="2">Uncharacterized protein</fullName>
    </submittedName>
</protein>
<dbReference type="VEuPathDB" id="VectorBase:GAUT003139"/>
<evidence type="ECO:0000313" key="2">
    <source>
        <dbReference type="EnsemblMetazoa" id="GAUT003139-PA"/>
    </source>
</evidence>
<dbReference type="Proteomes" id="UP000078200">
    <property type="component" value="Unassembled WGS sequence"/>
</dbReference>
<feature type="transmembrane region" description="Helical" evidence="1">
    <location>
        <begin position="78"/>
        <end position="98"/>
    </location>
</feature>
<sequence>MEMETENTELPIKKLNFLQKEFQVTFMVKNAGHNFISNLSGLFGKYCVNLHLAFVDKSSLSLFLLSKTSPWILHNCSFQFAGLVVVNVVEILNFIVLIKRTCLGCKSFLNHHKIEGQRFSAHIGAIGCTHYALPAFAIN</sequence>
<feature type="transmembrane region" description="Helical" evidence="1">
    <location>
        <begin position="119"/>
        <end position="138"/>
    </location>
</feature>
<dbReference type="AlphaFoldDB" id="A0A1A9UFE7"/>
<keyword evidence="1" id="KW-1133">Transmembrane helix</keyword>
<name>A0A1A9UFE7_GLOAU</name>
<keyword evidence="1" id="KW-0812">Transmembrane</keyword>
<evidence type="ECO:0000313" key="3">
    <source>
        <dbReference type="Proteomes" id="UP000078200"/>
    </source>
</evidence>
<proteinExistence type="predicted"/>
<evidence type="ECO:0000256" key="1">
    <source>
        <dbReference type="SAM" id="Phobius"/>
    </source>
</evidence>